<feature type="region of interest" description="Disordered" evidence="1">
    <location>
        <begin position="1"/>
        <end position="47"/>
    </location>
</feature>
<dbReference type="Gramene" id="TuG1812G0600002483.01.T01">
    <property type="protein sequence ID" value="TuG1812G0600002483.01.T01.cds253074"/>
    <property type="gene ID" value="TuG1812G0600002483.01"/>
</dbReference>
<name>A0A8R7USC7_TRIUA</name>
<evidence type="ECO:0000313" key="2">
    <source>
        <dbReference type="EnsemblPlants" id="TuG1812G0600002483.01.T01.cds253074"/>
    </source>
</evidence>
<feature type="compositionally biased region" description="Polar residues" evidence="1">
    <location>
        <begin position="1"/>
        <end position="10"/>
    </location>
</feature>
<reference evidence="3" key="1">
    <citation type="journal article" date="2013" name="Nature">
        <title>Draft genome of the wheat A-genome progenitor Triticum urartu.</title>
        <authorList>
            <person name="Ling H.Q."/>
            <person name="Zhao S."/>
            <person name="Liu D."/>
            <person name="Wang J."/>
            <person name="Sun H."/>
            <person name="Zhang C."/>
            <person name="Fan H."/>
            <person name="Li D."/>
            <person name="Dong L."/>
            <person name="Tao Y."/>
            <person name="Gao C."/>
            <person name="Wu H."/>
            <person name="Li Y."/>
            <person name="Cui Y."/>
            <person name="Guo X."/>
            <person name="Zheng S."/>
            <person name="Wang B."/>
            <person name="Yu K."/>
            <person name="Liang Q."/>
            <person name="Yang W."/>
            <person name="Lou X."/>
            <person name="Chen J."/>
            <person name="Feng M."/>
            <person name="Jian J."/>
            <person name="Zhang X."/>
            <person name="Luo G."/>
            <person name="Jiang Y."/>
            <person name="Liu J."/>
            <person name="Wang Z."/>
            <person name="Sha Y."/>
            <person name="Zhang B."/>
            <person name="Wu H."/>
            <person name="Tang D."/>
            <person name="Shen Q."/>
            <person name="Xue P."/>
            <person name="Zou S."/>
            <person name="Wang X."/>
            <person name="Liu X."/>
            <person name="Wang F."/>
            <person name="Yang Y."/>
            <person name="An X."/>
            <person name="Dong Z."/>
            <person name="Zhang K."/>
            <person name="Zhang X."/>
            <person name="Luo M.C."/>
            <person name="Dvorak J."/>
            <person name="Tong Y."/>
            <person name="Wang J."/>
            <person name="Yang H."/>
            <person name="Li Z."/>
            <person name="Wang D."/>
            <person name="Zhang A."/>
            <person name="Wang J."/>
        </authorList>
    </citation>
    <scope>NUCLEOTIDE SEQUENCE</scope>
    <source>
        <strain evidence="3">cv. G1812</strain>
    </source>
</reference>
<feature type="region of interest" description="Disordered" evidence="1">
    <location>
        <begin position="64"/>
        <end position="86"/>
    </location>
</feature>
<sequence>MAPAQATSRTYPKATVATGPHRLPLAPPRTADTVSRSVASSSSVPEENALTAAKTVAILMADPTTTAARTHAPTSSRSRLRSPLSALTRPGYAAPAGSARLMALASTSAAAARGCTARELVRRSAAARAAVSASSGRKSPPWRAGRRAPCLRKEKKHGGGGRAAMAGSGIELG</sequence>
<feature type="region of interest" description="Disordered" evidence="1">
    <location>
        <begin position="127"/>
        <end position="173"/>
    </location>
</feature>
<keyword evidence="3" id="KW-1185">Reference proteome</keyword>
<dbReference type="AlphaFoldDB" id="A0A8R7USC7"/>
<gene>
    <name evidence="2" type="primary">LOC125517607</name>
</gene>
<dbReference type="Proteomes" id="UP000015106">
    <property type="component" value="Chromosome 6"/>
</dbReference>
<feature type="compositionally biased region" description="Basic residues" evidence="1">
    <location>
        <begin position="144"/>
        <end position="159"/>
    </location>
</feature>
<evidence type="ECO:0000313" key="3">
    <source>
        <dbReference type="Proteomes" id="UP000015106"/>
    </source>
</evidence>
<reference evidence="2" key="3">
    <citation type="submission" date="2022-06" db="UniProtKB">
        <authorList>
            <consortium name="EnsemblPlants"/>
        </authorList>
    </citation>
    <scope>IDENTIFICATION</scope>
</reference>
<organism evidence="2 3">
    <name type="scientific">Triticum urartu</name>
    <name type="common">Red wild einkorn</name>
    <name type="synonym">Crithodium urartu</name>
    <dbReference type="NCBI Taxonomy" id="4572"/>
    <lineage>
        <taxon>Eukaryota</taxon>
        <taxon>Viridiplantae</taxon>
        <taxon>Streptophyta</taxon>
        <taxon>Embryophyta</taxon>
        <taxon>Tracheophyta</taxon>
        <taxon>Spermatophyta</taxon>
        <taxon>Magnoliopsida</taxon>
        <taxon>Liliopsida</taxon>
        <taxon>Poales</taxon>
        <taxon>Poaceae</taxon>
        <taxon>BOP clade</taxon>
        <taxon>Pooideae</taxon>
        <taxon>Triticodae</taxon>
        <taxon>Triticeae</taxon>
        <taxon>Triticinae</taxon>
        <taxon>Triticum</taxon>
    </lineage>
</organism>
<protein>
    <submittedName>
        <fullName evidence="2">Uncharacterized protein</fullName>
    </submittedName>
</protein>
<accession>A0A8R7USC7</accession>
<proteinExistence type="predicted"/>
<feature type="compositionally biased region" description="Low complexity" evidence="1">
    <location>
        <begin position="163"/>
        <end position="173"/>
    </location>
</feature>
<dbReference type="EnsemblPlants" id="TuG1812G0600002483.01.T01">
    <property type="protein sequence ID" value="TuG1812G0600002483.01.T01.cds253074"/>
    <property type="gene ID" value="TuG1812G0600002483.01"/>
</dbReference>
<reference evidence="2" key="2">
    <citation type="submission" date="2018-03" db="EMBL/GenBank/DDBJ databases">
        <title>The Triticum urartu genome reveals the dynamic nature of wheat genome evolution.</title>
        <authorList>
            <person name="Ling H."/>
            <person name="Ma B."/>
            <person name="Shi X."/>
            <person name="Liu H."/>
            <person name="Dong L."/>
            <person name="Sun H."/>
            <person name="Cao Y."/>
            <person name="Gao Q."/>
            <person name="Zheng S."/>
            <person name="Li Y."/>
            <person name="Yu Y."/>
            <person name="Du H."/>
            <person name="Qi M."/>
            <person name="Li Y."/>
            <person name="Yu H."/>
            <person name="Cui Y."/>
            <person name="Wang N."/>
            <person name="Chen C."/>
            <person name="Wu H."/>
            <person name="Zhao Y."/>
            <person name="Zhang J."/>
            <person name="Li Y."/>
            <person name="Zhou W."/>
            <person name="Zhang B."/>
            <person name="Hu W."/>
            <person name="Eijk M."/>
            <person name="Tang J."/>
            <person name="Witsenboer H."/>
            <person name="Zhao S."/>
            <person name="Li Z."/>
            <person name="Zhang A."/>
            <person name="Wang D."/>
            <person name="Liang C."/>
        </authorList>
    </citation>
    <scope>NUCLEOTIDE SEQUENCE [LARGE SCALE GENOMIC DNA]</scope>
    <source>
        <strain evidence="2">cv. G1812</strain>
    </source>
</reference>
<evidence type="ECO:0000256" key="1">
    <source>
        <dbReference type="SAM" id="MobiDB-lite"/>
    </source>
</evidence>
<feature type="compositionally biased region" description="Low complexity" evidence="1">
    <location>
        <begin position="34"/>
        <end position="44"/>
    </location>
</feature>